<comment type="subcellular location">
    <subcellularLocation>
        <location evidence="1">Cell envelope</location>
    </subcellularLocation>
</comment>
<dbReference type="CDD" id="cd13585">
    <property type="entry name" value="PBP2_TMBP_like"/>
    <property type="match status" value="1"/>
</dbReference>
<dbReference type="EMBL" id="CP001727">
    <property type="protein sequence ID" value="ACV57838.1"/>
    <property type="molecule type" value="Genomic_DNA"/>
</dbReference>
<accession>C8WU75</accession>
<keyword evidence="7" id="KW-1185">Reference proteome</keyword>
<sequence>MNRNGKKVVFTIPVVLTMLLVGCGTSTANKPGHQFSTSEGSASTQVVTLHYMLWDPNEEIGYKQSIAVFEKLHPNIKVVIEQYPWSQYWQKLETEMAAGTAPDVFWDHVTYFPTFVTNGQLLNLTPYIKSSHVDLREYYPNLLKQYEYNGNIYGLPKDWDTIAIFYNKKLFEKDHVPFPTNLTWNPRNGGTLVKVAEEMTVDKNGKHPGQPGFNPNQIVQYGFMSYNSNQSFYYNFLAEDGVKILDHNFGTQVLMDTPQAIQTMQNLIDMIYKYHVSPSGAEGANVVNSEGNAQQLFEEGKLAMYTDGDWVLTPVVKASNFPVGIAPLPVGPIGRVSVMNGLSDAIYAHTKYPKQAWELVQWLASPQSERILASGGYVWPGIKSLAPLFAQAWTKKGVDVTPFLEESRGKTISFPITVNWGQAENAIDKEFDLMWLGKVPPSQALQTAVQQADAALNGGQ</sequence>
<feature type="chain" id="PRO_5002992980" evidence="5">
    <location>
        <begin position="29"/>
        <end position="460"/>
    </location>
</feature>
<dbReference type="GO" id="GO:0030313">
    <property type="term" value="C:cell envelope"/>
    <property type="evidence" value="ECO:0007669"/>
    <property type="project" value="UniProtKB-SubCell"/>
</dbReference>
<evidence type="ECO:0000256" key="5">
    <source>
        <dbReference type="SAM" id="SignalP"/>
    </source>
</evidence>
<protein>
    <submittedName>
        <fullName evidence="6">Extracellular solute-binding protein family 1</fullName>
    </submittedName>
</protein>
<dbReference type="STRING" id="521098.Aaci_0795"/>
<proteinExistence type="inferred from homology"/>
<dbReference type="AlphaFoldDB" id="C8WU75"/>
<dbReference type="HOGENOM" id="CLU_031285_10_5_9"/>
<dbReference type="Pfam" id="PF13416">
    <property type="entry name" value="SBP_bac_8"/>
    <property type="match status" value="1"/>
</dbReference>
<evidence type="ECO:0000313" key="6">
    <source>
        <dbReference type="EMBL" id="ACV57838.1"/>
    </source>
</evidence>
<dbReference type="KEGG" id="aac:Aaci_0795"/>
<keyword evidence="3" id="KW-0813">Transport</keyword>
<dbReference type="eggNOG" id="COG1653">
    <property type="taxonomic scope" value="Bacteria"/>
</dbReference>
<dbReference type="PROSITE" id="PS51257">
    <property type="entry name" value="PROKAR_LIPOPROTEIN"/>
    <property type="match status" value="1"/>
</dbReference>
<evidence type="ECO:0000256" key="4">
    <source>
        <dbReference type="ARBA" id="ARBA00022729"/>
    </source>
</evidence>
<comment type="similarity">
    <text evidence="2">Belongs to the bacterial solute-binding protein 1 family.</text>
</comment>
<dbReference type="PANTHER" id="PTHR43649">
    <property type="entry name" value="ARABINOSE-BINDING PROTEIN-RELATED"/>
    <property type="match status" value="1"/>
</dbReference>
<evidence type="ECO:0000256" key="3">
    <source>
        <dbReference type="ARBA" id="ARBA00022448"/>
    </source>
</evidence>
<feature type="signal peptide" evidence="5">
    <location>
        <begin position="1"/>
        <end position="28"/>
    </location>
</feature>
<dbReference type="PANTHER" id="PTHR43649:SF31">
    <property type="entry name" value="SN-GLYCEROL-3-PHOSPHATE-BINDING PERIPLASMIC PROTEIN UGPB"/>
    <property type="match status" value="1"/>
</dbReference>
<organism evidence="6 7">
    <name type="scientific">Alicyclobacillus acidocaldarius subsp. acidocaldarius (strain ATCC 27009 / DSM 446 / BCRC 14685 / JCM 5260 / KCTC 1825 / NBRC 15652 / NCIMB 11725 / NRRL B-14509 / 104-IA)</name>
    <name type="common">Bacillus acidocaldarius</name>
    <dbReference type="NCBI Taxonomy" id="521098"/>
    <lineage>
        <taxon>Bacteria</taxon>
        <taxon>Bacillati</taxon>
        <taxon>Bacillota</taxon>
        <taxon>Bacilli</taxon>
        <taxon>Bacillales</taxon>
        <taxon>Alicyclobacillaceae</taxon>
        <taxon>Alicyclobacillus</taxon>
    </lineage>
</organism>
<dbReference type="SUPFAM" id="SSF53850">
    <property type="entry name" value="Periplasmic binding protein-like II"/>
    <property type="match status" value="1"/>
</dbReference>
<name>C8WU75_ALIAD</name>
<evidence type="ECO:0000256" key="2">
    <source>
        <dbReference type="ARBA" id="ARBA00008520"/>
    </source>
</evidence>
<reference evidence="7" key="1">
    <citation type="submission" date="2009-09" db="EMBL/GenBank/DDBJ databases">
        <title>The complete chromosome of Alicyclobacillus acidocaldarius subsp. acidocaldarius DSM 446.</title>
        <authorList>
            <consortium name="US DOE Joint Genome Institute (JGI-PGF)"/>
            <person name="Lucas S."/>
            <person name="Copeland A."/>
            <person name="Lapidus A."/>
            <person name="Glavina del Rio T."/>
            <person name="Dalin E."/>
            <person name="Tice H."/>
            <person name="Bruce D."/>
            <person name="Goodwin L."/>
            <person name="Pitluck S."/>
            <person name="Kyrpides N."/>
            <person name="Mavromatis K."/>
            <person name="Ivanova N."/>
            <person name="Ovchinnikova G."/>
            <person name="Chertkov O."/>
            <person name="Sims D."/>
            <person name="Brettin T."/>
            <person name="Detter J.C."/>
            <person name="Han C."/>
            <person name="Larimer F."/>
            <person name="Land M."/>
            <person name="Hauser L."/>
            <person name="Markowitz V."/>
            <person name="Cheng J.-F."/>
            <person name="Hugenholtz P."/>
            <person name="Woyke T."/>
            <person name="Wu D."/>
            <person name="Pukall R."/>
            <person name="Klenk H.-P."/>
            <person name="Eisen J.A."/>
        </authorList>
    </citation>
    <scope>NUCLEOTIDE SEQUENCE [LARGE SCALE GENOMIC DNA]</scope>
    <source>
        <strain evidence="7">ATCC 27009 / DSM 446 / BCRC 14685 / JCM 5260 / KCTC 1825 / NBRC 15652 / NCIMB 11725 / NRRL B-14509 / 104-IA</strain>
    </source>
</reference>
<dbReference type="InterPro" id="IPR006059">
    <property type="entry name" value="SBP"/>
</dbReference>
<keyword evidence="4 5" id="KW-0732">Signal</keyword>
<gene>
    <name evidence="6" type="ordered locus">Aaci_0795</name>
</gene>
<dbReference type="Proteomes" id="UP000001917">
    <property type="component" value="Chromosome"/>
</dbReference>
<reference evidence="6 7" key="2">
    <citation type="journal article" date="2010" name="Stand. Genomic Sci.">
        <title>Complete genome sequence of Alicyclobacillus acidocaldarius type strain (104-IA).</title>
        <authorList>
            <person name="Mavromatis K."/>
            <person name="Sikorski J."/>
            <person name="Lapidus A."/>
            <person name="Glavina Del Rio T."/>
            <person name="Copeland A."/>
            <person name="Tice H."/>
            <person name="Cheng J.F."/>
            <person name="Lucas S."/>
            <person name="Chen F."/>
            <person name="Nolan M."/>
            <person name="Bruce D."/>
            <person name="Goodwin L."/>
            <person name="Pitluck S."/>
            <person name="Ivanova N."/>
            <person name="Ovchinnikova G."/>
            <person name="Pati A."/>
            <person name="Chen A."/>
            <person name="Palaniappan K."/>
            <person name="Land M."/>
            <person name="Hauser L."/>
            <person name="Chang Y.J."/>
            <person name="Jeffries C.D."/>
            <person name="Chain P."/>
            <person name="Meincke L."/>
            <person name="Sims D."/>
            <person name="Chertkov O."/>
            <person name="Han C."/>
            <person name="Brettin T."/>
            <person name="Detter J.C."/>
            <person name="Wahrenburg C."/>
            <person name="Rohde M."/>
            <person name="Pukall R."/>
            <person name="Goker M."/>
            <person name="Bristow J."/>
            <person name="Eisen J.A."/>
            <person name="Markowitz V."/>
            <person name="Hugenholtz P."/>
            <person name="Klenk H.P."/>
            <person name="Kyrpides N.C."/>
        </authorList>
    </citation>
    <scope>NUCLEOTIDE SEQUENCE [LARGE SCALE GENOMIC DNA]</scope>
    <source>
        <strain evidence="7">ATCC 27009 / DSM 446 / BCRC 14685 / JCM 5260 / KCTC 1825 / NBRC 15652 / NCIMB 11725 / NRRL B-14509 / 104-IA</strain>
    </source>
</reference>
<evidence type="ECO:0000256" key="1">
    <source>
        <dbReference type="ARBA" id="ARBA00004196"/>
    </source>
</evidence>
<dbReference type="RefSeq" id="WP_012810193.1">
    <property type="nucleotide sequence ID" value="NC_013205.1"/>
</dbReference>
<dbReference type="InterPro" id="IPR050490">
    <property type="entry name" value="Bact_solute-bd_prot1"/>
</dbReference>
<dbReference type="Gene3D" id="3.40.190.10">
    <property type="entry name" value="Periplasmic binding protein-like II"/>
    <property type="match status" value="1"/>
</dbReference>
<evidence type="ECO:0000313" key="7">
    <source>
        <dbReference type="Proteomes" id="UP000001917"/>
    </source>
</evidence>